<proteinExistence type="predicted"/>
<gene>
    <name evidence="2" type="ORF">FWILDA_LOCUS6506</name>
</gene>
<keyword evidence="1" id="KW-0677">Repeat</keyword>
<sequence length="849" mass="98430">NEHAPGIERLGDCYIQGIGTSVDKRRAFELYLKAANMNYNVAQYNVATCFEDGIGTTKNKEKANEWYKKSADNGFDKAIKRLEKPSEISLLEYGEKKIDGSSIQSSKRAVFVDVGDLDINLYQGGPIVYININDSDSPTNSLDFENHNGIYDNLKSSDLCINFPVVEITYRADPVKSFSKFTRDLGKLHDLYGHFIANKFLVGGQLFIKNFNLTTSTQKDILKFYLVWIYKSAKNNNEFPFDNSPFDLDFLPRIETSDGVTLDTLKKLVNWMRQLYQDNVIDIISYINLISVSQLKSGKLTEDFENNKHTGIANFREEVNFEKWVGNTEYVKLAKWIKDFHLFQGLAINKSYKIESSKKFAIKFMEVPEVNLRDESYFEIINPTSKLEEIFIFNKISSVKNSRTFPFIKLDDFNNMNFIHLVVKYEKYEILINRDYIEPSEEFNNAIEKAFNEMKPFNALQAVFDEYGHLFPLRIILGKSLKNMSTTNFFDTFKKINLELPITSLHSYLNKLNISYLTTQKGYIIEDNYDDWFQKSNNDLEIIEYDEIISLYDILESEQKKNIDCILSNNLKIIMTGINDLKNLDKDNVQHFKRINIDLSLEDENYEVFGSIITKNNLMSKDFLVKFRLFDVNGFSSIIKPLNNSKVDIRKCFILWIIIGNPLKLSVFSPNNRKIRVERIEKSISIKADNSFYRIKTLPLSKGNTILINAYYPSTNYEPVSIIKLVNWEDEAINVQLTYDESSLDSSKVLLSGDKNSLTNIDTSTNIDLHICILHSDYGSLKIDNHEKERDLNLFGYVLTRENLDEKFHEVDKFGNIKDIIEQPFINDDVQQFYQEGLRKNVIEFNSTS</sequence>
<dbReference type="EMBL" id="CAMKVN010001186">
    <property type="protein sequence ID" value="CAI2174269.1"/>
    <property type="molecule type" value="Genomic_DNA"/>
</dbReference>
<protein>
    <submittedName>
        <fullName evidence="2">13411_t:CDS:1</fullName>
    </submittedName>
</protein>
<dbReference type="Gene3D" id="1.25.40.10">
    <property type="entry name" value="Tetratricopeptide repeat domain"/>
    <property type="match status" value="1"/>
</dbReference>
<dbReference type="InterPro" id="IPR011990">
    <property type="entry name" value="TPR-like_helical_dom_sf"/>
</dbReference>
<dbReference type="SMART" id="SM00671">
    <property type="entry name" value="SEL1"/>
    <property type="match status" value="2"/>
</dbReference>
<dbReference type="InterPro" id="IPR051726">
    <property type="entry name" value="Chitin_Synth_Reg"/>
</dbReference>
<dbReference type="PANTHER" id="PTHR46430:SF3">
    <property type="entry name" value="ACTIVATOR OF C KINASE PROTEIN 1"/>
    <property type="match status" value="1"/>
</dbReference>
<name>A0A9W4SMY9_9GLOM</name>
<dbReference type="Proteomes" id="UP001153678">
    <property type="component" value="Unassembled WGS sequence"/>
</dbReference>
<evidence type="ECO:0000256" key="1">
    <source>
        <dbReference type="ARBA" id="ARBA00022737"/>
    </source>
</evidence>
<reference evidence="2" key="1">
    <citation type="submission" date="2022-08" db="EMBL/GenBank/DDBJ databases">
        <authorList>
            <person name="Kallberg Y."/>
            <person name="Tangrot J."/>
            <person name="Rosling A."/>
        </authorList>
    </citation>
    <scope>NUCLEOTIDE SEQUENCE</scope>
    <source>
        <strain evidence="2">Wild A</strain>
    </source>
</reference>
<evidence type="ECO:0000313" key="2">
    <source>
        <dbReference type="EMBL" id="CAI2174269.1"/>
    </source>
</evidence>
<feature type="non-terminal residue" evidence="2">
    <location>
        <position position="1"/>
    </location>
</feature>
<dbReference type="OrthoDB" id="2384430at2759"/>
<dbReference type="SUPFAM" id="SSF81901">
    <property type="entry name" value="HCP-like"/>
    <property type="match status" value="1"/>
</dbReference>
<dbReference type="AlphaFoldDB" id="A0A9W4SMY9"/>
<accession>A0A9W4SMY9</accession>
<evidence type="ECO:0000313" key="3">
    <source>
        <dbReference type="Proteomes" id="UP001153678"/>
    </source>
</evidence>
<dbReference type="PANTHER" id="PTHR46430">
    <property type="entry name" value="PROTEIN SKT5-RELATED"/>
    <property type="match status" value="1"/>
</dbReference>
<keyword evidence="3" id="KW-1185">Reference proteome</keyword>
<comment type="caution">
    <text evidence="2">The sequence shown here is derived from an EMBL/GenBank/DDBJ whole genome shotgun (WGS) entry which is preliminary data.</text>
</comment>
<organism evidence="2 3">
    <name type="scientific">Funneliformis geosporum</name>
    <dbReference type="NCBI Taxonomy" id="1117311"/>
    <lineage>
        <taxon>Eukaryota</taxon>
        <taxon>Fungi</taxon>
        <taxon>Fungi incertae sedis</taxon>
        <taxon>Mucoromycota</taxon>
        <taxon>Glomeromycotina</taxon>
        <taxon>Glomeromycetes</taxon>
        <taxon>Glomerales</taxon>
        <taxon>Glomeraceae</taxon>
        <taxon>Funneliformis</taxon>
    </lineage>
</organism>
<dbReference type="Pfam" id="PF08238">
    <property type="entry name" value="Sel1"/>
    <property type="match status" value="2"/>
</dbReference>
<dbReference type="InterPro" id="IPR006597">
    <property type="entry name" value="Sel1-like"/>
</dbReference>